<evidence type="ECO:0000313" key="3">
    <source>
        <dbReference type="EMBL" id="KAF6806204.1"/>
    </source>
</evidence>
<proteinExistence type="predicted"/>
<dbReference type="EMBL" id="WIGN01000164">
    <property type="protein sequence ID" value="KAF6806204.1"/>
    <property type="molecule type" value="Genomic_DNA"/>
</dbReference>
<name>A0A8H6J458_9PEZI</name>
<keyword evidence="2" id="KW-1133">Transmembrane helix</keyword>
<feature type="region of interest" description="Disordered" evidence="1">
    <location>
        <begin position="77"/>
        <end position="115"/>
    </location>
</feature>
<keyword evidence="2" id="KW-0812">Transmembrane</keyword>
<keyword evidence="4" id="KW-1185">Reference proteome</keyword>
<evidence type="ECO:0000256" key="2">
    <source>
        <dbReference type="SAM" id="Phobius"/>
    </source>
</evidence>
<dbReference type="Proteomes" id="UP000652219">
    <property type="component" value="Unassembled WGS sequence"/>
</dbReference>
<comment type="caution">
    <text evidence="3">The sequence shown here is derived from an EMBL/GenBank/DDBJ whole genome shotgun (WGS) entry which is preliminary data.</text>
</comment>
<organism evidence="3 4">
    <name type="scientific">Colletotrichum sojae</name>
    <dbReference type="NCBI Taxonomy" id="2175907"/>
    <lineage>
        <taxon>Eukaryota</taxon>
        <taxon>Fungi</taxon>
        <taxon>Dikarya</taxon>
        <taxon>Ascomycota</taxon>
        <taxon>Pezizomycotina</taxon>
        <taxon>Sordariomycetes</taxon>
        <taxon>Hypocreomycetidae</taxon>
        <taxon>Glomerellales</taxon>
        <taxon>Glomerellaceae</taxon>
        <taxon>Colletotrichum</taxon>
        <taxon>Colletotrichum orchidearum species complex</taxon>
    </lineage>
</organism>
<feature type="transmembrane region" description="Helical" evidence="2">
    <location>
        <begin position="235"/>
        <end position="256"/>
    </location>
</feature>
<evidence type="ECO:0000256" key="1">
    <source>
        <dbReference type="SAM" id="MobiDB-lite"/>
    </source>
</evidence>
<gene>
    <name evidence="3" type="ORF">CSOJ01_08991</name>
</gene>
<sequence>MENCVEKARKLQEKAHEMLERLRPGNPRDSCITRCLNPHHNHPCNTATHRNPSLTSTVDDWVPPLTGCLYVTNPNPDPSAVLASETESTDVDDREPPRQRPFVTNPDAEPPSLSVSETSLVPVSASPSVPVSETPVVPAFEAEYIYVDNLEAEEPQVTVRPRSMVQGPPRCMNFIFNLSVTFSLNLILGLSLNPVLDLNLSLSLDVGLDFSLDLGVNLSLKLILQTTRPFLHDGIPINHCLHLVLGMYMLLLLTFLQTPQIAGQFSENVAGSVSESRMPPGVGNAPA</sequence>
<evidence type="ECO:0000313" key="4">
    <source>
        <dbReference type="Proteomes" id="UP000652219"/>
    </source>
</evidence>
<keyword evidence="2" id="KW-0472">Membrane</keyword>
<reference evidence="3 4" key="1">
    <citation type="journal article" date="2020" name="Phytopathology">
        <title>Genome Sequence Resources of Colletotrichum truncatum, C. plurivorum, C. musicola, and C. sojae: Four Species Pathogenic to Soybean (Glycine max).</title>
        <authorList>
            <person name="Rogerio F."/>
            <person name="Boufleur T.R."/>
            <person name="Ciampi-Guillardi M."/>
            <person name="Sukno S.A."/>
            <person name="Thon M.R."/>
            <person name="Massola Junior N.S."/>
            <person name="Baroncelli R."/>
        </authorList>
    </citation>
    <scope>NUCLEOTIDE SEQUENCE [LARGE SCALE GENOMIC DNA]</scope>
    <source>
        <strain evidence="3 4">LFN0009</strain>
    </source>
</reference>
<protein>
    <submittedName>
        <fullName evidence="3">Uncharacterized protein</fullName>
    </submittedName>
</protein>
<accession>A0A8H6J458</accession>
<dbReference type="AlphaFoldDB" id="A0A8H6J458"/>
<feature type="transmembrane region" description="Helical" evidence="2">
    <location>
        <begin position="171"/>
        <end position="192"/>
    </location>
</feature>